<dbReference type="EMBL" id="WOTH01000048">
    <property type="protein sequence ID" value="NHO55107.1"/>
    <property type="molecule type" value="Genomic_DNA"/>
</dbReference>
<keyword evidence="3" id="KW-0547">Nucleotide-binding</keyword>
<dbReference type="Gene3D" id="3.40.50.300">
    <property type="entry name" value="P-loop containing nucleotide triphosphate hydrolases"/>
    <property type="match status" value="1"/>
</dbReference>
<evidence type="ECO:0000256" key="2">
    <source>
        <dbReference type="ARBA" id="ARBA00022448"/>
    </source>
</evidence>
<dbReference type="PANTHER" id="PTHR42734">
    <property type="entry name" value="METAL TRANSPORT SYSTEM ATP-BINDING PROTEIN TM_0124-RELATED"/>
    <property type="match status" value="1"/>
</dbReference>
<sequence length="250" mass="26263">MACEGVTLERDGRTVLADVSLTIPQGCFVGLFGANGSGKTTFLRALLGLLPPTQGRITVMGQPPAQAACHVGYMPQVRTPAGASLTGYDLLGSDIRGDRWGLPWLRASDRAAIKEALEAVDATVFAARRLGELSGGERQRLLIAQALIGNPRLLLLDEPLASLDPVRMRDVAERIGTIARARGMTVICSAHDLNALTGVMDSVLYVARGHARLGPVDEVVTSASLSALYGAPVEVCRSPSGRILVAADGL</sequence>
<evidence type="ECO:0000256" key="1">
    <source>
        <dbReference type="ARBA" id="ARBA00005417"/>
    </source>
</evidence>
<accession>A0A967B750</accession>
<dbReference type="Proteomes" id="UP000597459">
    <property type="component" value="Unassembled WGS sequence"/>
</dbReference>
<dbReference type="PROSITE" id="PS00211">
    <property type="entry name" value="ABC_TRANSPORTER_1"/>
    <property type="match status" value="1"/>
</dbReference>
<dbReference type="InterPro" id="IPR003439">
    <property type="entry name" value="ABC_transporter-like_ATP-bd"/>
</dbReference>
<keyword evidence="4 8" id="KW-0067">ATP-binding</keyword>
<keyword evidence="6" id="KW-0406">Ion transport</keyword>
<dbReference type="InterPro" id="IPR050153">
    <property type="entry name" value="Metal_Ion_Import_ABC"/>
</dbReference>
<evidence type="ECO:0000256" key="4">
    <source>
        <dbReference type="ARBA" id="ARBA00022840"/>
    </source>
</evidence>
<dbReference type="GO" id="GO:0006829">
    <property type="term" value="P:zinc ion transport"/>
    <property type="evidence" value="ECO:0007669"/>
    <property type="project" value="UniProtKB-KW"/>
</dbReference>
<keyword evidence="5" id="KW-0864">Zinc transport</keyword>
<dbReference type="Pfam" id="PF00005">
    <property type="entry name" value="ABC_tran"/>
    <property type="match status" value="1"/>
</dbReference>
<keyword evidence="9" id="KW-1185">Reference proteome</keyword>
<reference evidence="8" key="1">
    <citation type="submission" date="2019-11" db="EMBL/GenBank/DDBJ databases">
        <title>Description of new Acetobacter species.</title>
        <authorList>
            <person name="Cleenwerck I."/>
            <person name="Sombolestani A.S."/>
        </authorList>
    </citation>
    <scope>NUCLEOTIDE SEQUENCE</scope>
    <source>
        <strain evidence="8">LMG 1626</strain>
    </source>
</reference>
<gene>
    <name evidence="8" type="ORF">GOB87_14330</name>
</gene>
<evidence type="ECO:0000256" key="3">
    <source>
        <dbReference type="ARBA" id="ARBA00022741"/>
    </source>
</evidence>
<evidence type="ECO:0000256" key="6">
    <source>
        <dbReference type="ARBA" id="ARBA00023065"/>
    </source>
</evidence>
<dbReference type="SMART" id="SM00382">
    <property type="entry name" value="AAA"/>
    <property type="match status" value="1"/>
</dbReference>
<dbReference type="PROSITE" id="PS50893">
    <property type="entry name" value="ABC_TRANSPORTER_2"/>
    <property type="match status" value="1"/>
</dbReference>
<dbReference type="SUPFAM" id="SSF52540">
    <property type="entry name" value="P-loop containing nucleoside triphosphate hydrolases"/>
    <property type="match status" value="1"/>
</dbReference>
<dbReference type="GO" id="GO:0016887">
    <property type="term" value="F:ATP hydrolysis activity"/>
    <property type="evidence" value="ECO:0007669"/>
    <property type="project" value="InterPro"/>
</dbReference>
<evidence type="ECO:0000313" key="9">
    <source>
        <dbReference type="Proteomes" id="UP000597459"/>
    </source>
</evidence>
<comment type="similarity">
    <text evidence="1">Belongs to the ABC transporter superfamily.</text>
</comment>
<dbReference type="PANTHER" id="PTHR42734:SF17">
    <property type="entry name" value="METAL TRANSPORT SYSTEM ATP-BINDING PROTEIN TM_0124-RELATED"/>
    <property type="match status" value="1"/>
</dbReference>
<name>A0A967B750_9PROT</name>
<evidence type="ECO:0000256" key="5">
    <source>
        <dbReference type="ARBA" id="ARBA00022906"/>
    </source>
</evidence>
<evidence type="ECO:0000313" key="8">
    <source>
        <dbReference type="EMBL" id="NHO55107.1"/>
    </source>
</evidence>
<organism evidence="8 9">
    <name type="scientific">Acetobacter estunensis</name>
    <dbReference type="NCBI Taxonomy" id="104097"/>
    <lineage>
        <taxon>Bacteria</taxon>
        <taxon>Pseudomonadati</taxon>
        <taxon>Pseudomonadota</taxon>
        <taxon>Alphaproteobacteria</taxon>
        <taxon>Acetobacterales</taxon>
        <taxon>Acetobacteraceae</taxon>
        <taxon>Acetobacter</taxon>
    </lineage>
</organism>
<proteinExistence type="inferred from homology"/>
<dbReference type="InterPro" id="IPR027417">
    <property type="entry name" value="P-loop_NTPase"/>
</dbReference>
<keyword evidence="2" id="KW-0813">Transport</keyword>
<feature type="domain" description="ABC transporter" evidence="7">
    <location>
        <begin position="1"/>
        <end position="233"/>
    </location>
</feature>
<dbReference type="InterPro" id="IPR017871">
    <property type="entry name" value="ABC_transporter-like_CS"/>
</dbReference>
<dbReference type="GO" id="GO:0005524">
    <property type="term" value="F:ATP binding"/>
    <property type="evidence" value="ECO:0007669"/>
    <property type="project" value="UniProtKB-KW"/>
</dbReference>
<comment type="caution">
    <text evidence="8">The sequence shown here is derived from an EMBL/GenBank/DDBJ whole genome shotgun (WGS) entry which is preliminary data.</text>
</comment>
<protein>
    <submittedName>
        <fullName evidence="8">ATP-binding cassette domain-containing protein</fullName>
    </submittedName>
</protein>
<dbReference type="InterPro" id="IPR003593">
    <property type="entry name" value="AAA+_ATPase"/>
</dbReference>
<keyword evidence="5" id="KW-0862">Zinc</keyword>
<dbReference type="AlphaFoldDB" id="A0A967B750"/>
<evidence type="ECO:0000259" key="7">
    <source>
        <dbReference type="PROSITE" id="PS50893"/>
    </source>
</evidence>